<feature type="domain" description="Mur ligase N-terminal catalytic" evidence="4">
    <location>
        <begin position="11"/>
        <end position="55"/>
    </location>
</feature>
<keyword evidence="2" id="KW-0547">Nucleotide-binding</keyword>
<dbReference type="Pfam" id="PF08245">
    <property type="entry name" value="Mur_ligase_M"/>
    <property type="match status" value="1"/>
</dbReference>
<dbReference type="Gene3D" id="3.40.1390.10">
    <property type="entry name" value="MurE/MurF, N-terminal domain"/>
    <property type="match status" value="1"/>
</dbReference>
<dbReference type="AlphaFoldDB" id="A0A2M7X3I7"/>
<protein>
    <recommendedName>
        <fullName evidence="8">Mur ligase central domain-containing protein</fullName>
    </recommendedName>
</protein>
<evidence type="ECO:0000256" key="2">
    <source>
        <dbReference type="ARBA" id="ARBA00022741"/>
    </source>
</evidence>
<dbReference type="Pfam" id="PF01225">
    <property type="entry name" value="Mur_ligase"/>
    <property type="match status" value="1"/>
</dbReference>
<evidence type="ECO:0008006" key="8">
    <source>
        <dbReference type="Google" id="ProtNLM"/>
    </source>
</evidence>
<dbReference type="SUPFAM" id="SSF53623">
    <property type="entry name" value="MurD-like peptide ligases, catalytic domain"/>
    <property type="match status" value="1"/>
</dbReference>
<dbReference type="Gene3D" id="3.40.1190.10">
    <property type="entry name" value="Mur-like, catalytic domain"/>
    <property type="match status" value="1"/>
</dbReference>
<dbReference type="InterPro" id="IPR036565">
    <property type="entry name" value="Mur-like_cat_sf"/>
</dbReference>
<dbReference type="EMBL" id="PFWY01000080">
    <property type="protein sequence ID" value="PJA40689.1"/>
    <property type="molecule type" value="Genomic_DNA"/>
</dbReference>
<dbReference type="GO" id="GO:0016881">
    <property type="term" value="F:acid-amino acid ligase activity"/>
    <property type="evidence" value="ECO:0007669"/>
    <property type="project" value="InterPro"/>
</dbReference>
<dbReference type="SUPFAM" id="SSF63418">
    <property type="entry name" value="MurE/MurF N-terminal domain"/>
    <property type="match status" value="1"/>
</dbReference>
<dbReference type="Proteomes" id="UP000230683">
    <property type="component" value="Unassembled WGS sequence"/>
</dbReference>
<evidence type="ECO:0000259" key="5">
    <source>
        <dbReference type="Pfam" id="PF08245"/>
    </source>
</evidence>
<dbReference type="GO" id="GO:0005524">
    <property type="term" value="F:ATP binding"/>
    <property type="evidence" value="ECO:0007669"/>
    <property type="project" value="UniProtKB-KW"/>
</dbReference>
<feature type="domain" description="Mur ligase central" evidence="5">
    <location>
        <begin position="73"/>
        <end position="257"/>
    </location>
</feature>
<comment type="caution">
    <text evidence="6">The sequence shown here is derived from an EMBL/GenBank/DDBJ whole genome shotgun (WGS) entry which is preliminary data.</text>
</comment>
<evidence type="ECO:0000313" key="6">
    <source>
        <dbReference type="EMBL" id="PJA40689.1"/>
    </source>
</evidence>
<dbReference type="InterPro" id="IPR013221">
    <property type="entry name" value="Mur_ligase_cen"/>
</dbReference>
<organism evidence="6 7">
    <name type="scientific">candidate division WWE3 bacterium CG_4_9_14_3_um_filter_34_6</name>
    <dbReference type="NCBI Taxonomy" id="1975079"/>
    <lineage>
        <taxon>Bacteria</taxon>
        <taxon>Katanobacteria</taxon>
    </lineage>
</organism>
<evidence type="ECO:0000256" key="1">
    <source>
        <dbReference type="ARBA" id="ARBA00022598"/>
    </source>
</evidence>
<sequence>MKNKLAEELKVCLDSRLVNSGDYFVPIKGENFDGHKFIDDAIKAGAAGIIEEEELYKLASEKLSRINPIVIAVTGSVGKSTMCSFISTILLEKHNVCVGKLNTKLGLAVNIMNDLKDNDYFFVAEAGMDKAGELTETGKFLNPDAVVITNISESHMEKLGSLDEIKKAKSEILKTVISGGTVYLNWDCSNIRDIVSEVPNEVTLITYGLLGDAKFDKSSADLLLSVEEDGYETFDEIPFSFIGKHNYLNALGAFAVVDEFGINVVNILNGMKKLKTPNGRLKLIDGIFGSIIVDDTYNSSPASLIGAI</sequence>
<reference evidence="7" key="1">
    <citation type="submission" date="2017-09" db="EMBL/GenBank/DDBJ databases">
        <title>Depth-based differentiation of microbial function through sediment-hosted aquifers and enrichment of novel symbionts in the deep terrestrial subsurface.</title>
        <authorList>
            <person name="Probst A.J."/>
            <person name="Ladd B."/>
            <person name="Jarett J.K."/>
            <person name="Geller-Mcgrath D.E."/>
            <person name="Sieber C.M.K."/>
            <person name="Emerson J.B."/>
            <person name="Anantharaman K."/>
            <person name="Thomas B.C."/>
            <person name="Malmstrom R."/>
            <person name="Stieglmeier M."/>
            <person name="Klingl A."/>
            <person name="Woyke T."/>
            <person name="Ryan C.M."/>
            <person name="Banfield J.F."/>
        </authorList>
    </citation>
    <scope>NUCLEOTIDE SEQUENCE [LARGE SCALE GENOMIC DNA]</scope>
</reference>
<keyword evidence="3" id="KW-0067">ATP-binding</keyword>
<evidence type="ECO:0000256" key="3">
    <source>
        <dbReference type="ARBA" id="ARBA00022840"/>
    </source>
</evidence>
<accession>A0A2M7X3I7</accession>
<dbReference type="InterPro" id="IPR051046">
    <property type="entry name" value="MurCDEF_CellWall_CoF430Synth"/>
</dbReference>
<name>A0A2M7X3I7_UNCKA</name>
<dbReference type="PANTHER" id="PTHR43024">
    <property type="entry name" value="UDP-N-ACETYLMURAMOYL-TRIPEPTIDE--D-ALANYL-D-ALANINE LIGASE"/>
    <property type="match status" value="1"/>
</dbReference>
<dbReference type="InterPro" id="IPR035911">
    <property type="entry name" value="MurE/MurF_N"/>
</dbReference>
<dbReference type="InterPro" id="IPR000713">
    <property type="entry name" value="Mur_ligase_N"/>
</dbReference>
<evidence type="ECO:0000259" key="4">
    <source>
        <dbReference type="Pfam" id="PF01225"/>
    </source>
</evidence>
<keyword evidence="1" id="KW-0436">Ligase</keyword>
<dbReference type="PANTHER" id="PTHR43024:SF1">
    <property type="entry name" value="UDP-N-ACETYLMURAMOYL-TRIPEPTIDE--D-ALANYL-D-ALANINE LIGASE"/>
    <property type="match status" value="1"/>
</dbReference>
<proteinExistence type="predicted"/>
<gene>
    <name evidence="6" type="ORF">CO178_01710</name>
</gene>
<evidence type="ECO:0000313" key="7">
    <source>
        <dbReference type="Proteomes" id="UP000230683"/>
    </source>
</evidence>